<dbReference type="SUPFAM" id="SSF53474">
    <property type="entry name" value="alpha/beta-Hydrolases"/>
    <property type="match status" value="1"/>
</dbReference>
<organism evidence="2 3">
    <name type="scientific">Schaalia radingae</name>
    <dbReference type="NCBI Taxonomy" id="131110"/>
    <lineage>
        <taxon>Bacteria</taxon>
        <taxon>Bacillati</taxon>
        <taxon>Actinomycetota</taxon>
        <taxon>Actinomycetes</taxon>
        <taxon>Actinomycetales</taxon>
        <taxon>Actinomycetaceae</taxon>
        <taxon>Schaalia</taxon>
    </lineage>
</organism>
<dbReference type="Gene3D" id="3.40.50.1820">
    <property type="entry name" value="alpha/beta hydrolase"/>
    <property type="match status" value="1"/>
</dbReference>
<accession>A0ABY0VC43</accession>
<dbReference type="InterPro" id="IPR000073">
    <property type="entry name" value="AB_hydrolase_1"/>
</dbReference>
<gene>
    <name evidence="2" type="ORF">SAMN04489714_2008</name>
</gene>
<keyword evidence="2" id="KW-0378">Hydrolase</keyword>
<feature type="domain" description="AB hydrolase-1" evidence="1">
    <location>
        <begin position="40"/>
        <end position="238"/>
    </location>
</feature>
<keyword evidence="3" id="KW-1185">Reference proteome</keyword>
<dbReference type="InterPro" id="IPR029058">
    <property type="entry name" value="AB_hydrolase_fold"/>
</dbReference>
<evidence type="ECO:0000259" key="1">
    <source>
        <dbReference type="Pfam" id="PF12697"/>
    </source>
</evidence>
<proteinExistence type="predicted"/>
<protein>
    <submittedName>
        <fullName evidence="2">Alpha/beta hydrolase family protein</fullName>
    </submittedName>
</protein>
<evidence type="ECO:0000313" key="3">
    <source>
        <dbReference type="Proteomes" id="UP000198976"/>
    </source>
</evidence>
<dbReference type="EMBL" id="LT629792">
    <property type="protein sequence ID" value="SDU07484.1"/>
    <property type="molecule type" value="Genomic_DNA"/>
</dbReference>
<reference evidence="2 3" key="1">
    <citation type="submission" date="2016-10" db="EMBL/GenBank/DDBJ databases">
        <authorList>
            <person name="Varghese N."/>
            <person name="Submissions S."/>
        </authorList>
    </citation>
    <scope>NUCLEOTIDE SEQUENCE [LARGE SCALE GENOMIC DNA]</scope>
    <source>
        <strain evidence="2 3">DSM 9169</strain>
    </source>
</reference>
<evidence type="ECO:0000313" key="2">
    <source>
        <dbReference type="EMBL" id="SDU07484.1"/>
    </source>
</evidence>
<dbReference type="GO" id="GO:0016787">
    <property type="term" value="F:hydrolase activity"/>
    <property type="evidence" value="ECO:0007669"/>
    <property type="project" value="UniProtKB-KW"/>
</dbReference>
<sequence length="256" mass="27772">MSEVLIETPRGLSLSGSFVNPVDSTDCAVLFSHSFLSDRHSGGHFDRLAGHYRTAGYATLAFDYSGHGLSDDDIITLDSHAEDLRAASGWLADQGFHRQLIHAHSYGATVAMNAAPPAATTMVLSGAVLGPVSYDWQAIFSSEQLDELERHGVTTIPDDSPGPRQNFTISRQTLVDLSLVDTKATVDHLTMPVLIIHDADDEEIGLVEMTEEVMPELPLGSSVQVIHGSHFGAGEDAQTLMDLSLEWSRTHVPIRR</sequence>
<dbReference type="RefSeq" id="WP_092648936.1">
    <property type="nucleotide sequence ID" value="NZ_LT629792.1"/>
</dbReference>
<dbReference type="Pfam" id="PF12697">
    <property type="entry name" value="Abhydrolase_6"/>
    <property type="match status" value="1"/>
</dbReference>
<dbReference type="Proteomes" id="UP000198976">
    <property type="component" value="Chromosome I"/>
</dbReference>
<name>A0ABY0VC43_9ACTO</name>